<dbReference type="AlphaFoldDB" id="A0A7S2C3D1"/>
<feature type="transmembrane region" description="Helical" evidence="1">
    <location>
        <begin position="194"/>
        <end position="211"/>
    </location>
</feature>
<feature type="transmembrane region" description="Helical" evidence="1">
    <location>
        <begin position="23"/>
        <end position="42"/>
    </location>
</feature>
<name>A0A7S2C3D1_9STRA</name>
<gene>
    <name evidence="2" type="ORF">FPAR1323_LOCUS8205</name>
</gene>
<keyword evidence="1" id="KW-1133">Transmembrane helix</keyword>
<evidence type="ECO:0000256" key="1">
    <source>
        <dbReference type="SAM" id="Phobius"/>
    </source>
</evidence>
<proteinExistence type="predicted"/>
<protein>
    <submittedName>
        <fullName evidence="2">Uncharacterized protein</fullName>
    </submittedName>
</protein>
<keyword evidence="1" id="KW-0472">Membrane</keyword>
<dbReference type="EMBL" id="HBGT01015342">
    <property type="protein sequence ID" value="CAD9414017.1"/>
    <property type="molecule type" value="Transcribed_RNA"/>
</dbReference>
<evidence type="ECO:0000313" key="2">
    <source>
        <dbReference type="EMBL" id="CAD9414017.1"/>
    </source>
</evidence>
<feature type="transmembrane region" description="Helical" evidence="1">
    <location>
        <begin position="261"/>
        <end position="281"/>
    </location>
</feature>
<feature type="transmembrane region" description="Helical" evidence="1">
    <location>
        <begin position="161"/>
        <end position="182"/>
    </location>
</feature>
<reference evidence="2" key="1">
    <citation type="submission" date="2021-01" db="EMBL/GenBank/DDBJ databases">
        <authorList>
            <person name="Corre E."/>
            <person name="Pelletier E."/>
            <person name="Niang G."/>
            <person name="Scheremetjew M."/>
            <person name="Finn R."/>
            <person name="Kale V."/>
            <person name="Holt S."/>
            <person name="Cochrane G."/>
            <person name="Meng A."/>
            <person name="Brown T."/>
            <person name="Cohen L."/>
        </authorList>
    </citation>
    <scope>NUCLEOTIDE SEQUENCE</scope>
    <source>
        <strain evidence="2">RCC1693</strain>
    </source>
</reference>
<keyword evidence="1" id="KW-0812">Transmembrane</keyword>
<sequence length="314" mass="35952">MDFNSPVPKEWTEWTNDFDTELLVWYIIMIVVCVAFNLTMLYKCWGKVQPVDSYTTTMKYLAVPWVLECAWRSVFPSLYLQRFVFWDTPLNAIIVDRTWALFGELSWVFQTMTALRYVDLQITGGKSWVQASGWVAFAIYVLAEMASYYNTATTNEKWAAIEVALDGISYVCMAPASIYLLCKLPADQGWDSSAKIYLAVMIPMTIAYPLYNFLIDCPMYMERYAEDEAAGKVYFDFLPGLYDAAVTRNPTHHLEDWQADMFWMSAYFSVGAWSGMLMMFAPQLKTIKVGDGSYQVQLLTSAKSHVNDQGITLV</sequence>
<accession>A0A7S2C3D1</accession>
<organism evidence="2">
    <name type="scientific">Florenciella parvula</name>
    <dbReference type="NCBI Taxonomy" id="236787"/>
    <lineage>
        <taxon>Eukaryota</taxon>
        <taxon>Sar</taxon>
        <taxon>Stramenopiles</taxon>
        <taxon>Ochrophyta</taxon>
        <taxon>Dictyochophyceae</taxon>
        <taxon>Florenciellales</taxon>
        <taxon>Florenciella</taxon>
    </lineage>
</organism>